<dbReference type="AlphaFoldDB" id="A0A7C3VRY4"/>
<keyword evidence="3" id="KW-0658">Purine biosynthesis</keyword>
<dbReference type="GO" id="GO:0008864">
    <property type="term" value="F:formyltetrahydrofolate deformylase activity"/>
    <property type="evidence" value="ECO:0007669"/>
    <property type="project" value="UniProtKB-UniRule"/>
</dbReference>
<dbReference type="PANTHER" id="PTHR42706">
    <property type="entry name" value="FORMYLTETRAHYDROFOLATE DEFORMYLASE"/>
    <property type="match status" value="1"/>
</dbReference>
<comment type="catalytic activity">
    <reaction evidence="3">
        <text>(6R)-10-formyltetrahydrofolate + H2O = (6S)-5,6,7,8-tetrahydrofolate + formate + H(+)</text>
        <dbReference type="Rhea" id="RHEA:19833"/>
        <dbReference type="ChEBI" id="CHEBI:15377"/>
        <dbReference type="ChEBI" id="CHEBI:15378"/>
        <dbReference type="ChEBI" id="CHEBI:15740"/>
        <dbReference type="ChEBI" id="CHEBI:57453"/>
        <dbReference type="ChEBI" id="CHEBI:195366"/>
        <dbReference type="EC" id="3.5.1.10"/>
    </reaction>
</comment>
<dbReference type="InterPro" id="IPR002376">
    <property type="entry name" value="Formyl_transf_N"/>
</dbReference>
<dbReference type="NCBIfam" id="NF004684">
    <property type="entry name" value="PRK06027.1"/>
    <property type="match status" value="1"/>
</dbReference>
<dbReference type="Pfam" id="PF00551">
    <property type="entry name" value="Formyl_trans_N"/>
    <property type="match status" value="1"/>
</dbReference>
<evidence type="ECO:0000256" key="3">
    <source>
        <dbReference type="HAMAP-Rule" id="MF_01927"/>
    </source>
</evidence>
<dbReference type="InterPro" id="IPR044074">
    <property type="entry name" value="PurU_ACT"/>
</dbReference>
<dbReference type="PIRSF" id="PIRSF036480">
    <property type="entry name" value="FormyFH4_hydr"/>
    <property type="match status" value="1"/>
</dbReference>
<gene>
    <name evidence="3 6" type="primary">purU</name>
    <name evidence="6" type="ORF">ENR15_07855</name>
</gene>
<dbReference type="Gene3D" id="3.30.70.260">
    <property type="match status" value="1"/>
</dbReference>
<evidence type="ECO:0000256" key="4">
    <source>
        <dbReference type="NCBIfam" id="TIGR00655"/>
    </source>
</evidence>
<accession>A0A7C3VRY4</accession>
<comment type="function">
    <text evidence="3">Catalyzes the hydrolysis of 10-formyltetrahydrofolate (formyl-FH4) to formate and tetrahydrofolate (FH4).</text>
</comment>
<dbReference type="SUPFAM" id="SSF55021">
    <property type="entry name" value="ACT-like"/>
    <property type="match status" value="1"/>
</dbReference>
<dbReference type="GO" id="GO:0006189">
    <property type="term" value="P:'de novo' IMP biosynthetic process"/>
    <property type="evidence" value="ECO:0007669"/>
    <property type="project" value="UniProtKB-UniRule"/>
</dbReference>
<feature type="active site" evidence="3">
    <location>
        <position position="228"/>
    </location>
</feature>
<dbReference type="PROSITE" id="PS51671">
    <property type="entry name" value="ACT"/>
    <property type="match status" value="1"/>
</dbReference>
<dbReference type="Gene3D" id="3.40.50.170">
    <property type="entry name" value="Formyl transferase, N-terminal domain"/>
    <property type="match status" value="1"/>
</dbReference>
<dbReference type="CDD" id="cd08648">
    <property type="entry name" value="FMT_core_Formyl-FH4-Hydrolase_C"/>
    <property type="match status" value="1"/>
</dbReference>
<dbReference type="PRINTS" id="PR01575">
    <property type="entry name" value="FFH4HYDRLASE"/>
</dbReference>
<evidence type="ECO:0000256" key="1">
    <source>
        <dbReference type="ARBA" id="ARBA00022563"/>
    </source>
</evidence>
<dbReference type="InterPro" id="IPR041729">
    <property type="entry name" value="Formyl-FH4-Hydrolase_C"/>
</dbReference>
<dbReference type="InterPro" id="IPR045865">
    <property type="entry name" value="ACT-like_dom_sf"/>
</dbReference>
<comment type="pathway">
    <text evidence="3">Purine metabolism; IMP biosynthesis via de novo pathway; formate from 10-formyl-5,6,7,8-tetrahydrofolate: step 1/1.</text>
</comment>
<protein>
    <recommendedName>
        <fullName evidence="3 4">Formyltetrahydrofolate deformylase</fullName>
        <ecNumber evidence="3 4">3.5.1.10</ecNumber>
    </recommendedName>
    <alternativeName>
        <fullName evidence="3">Formyl-FH(4) hydrolase</fullName>
    </alternativeName>
</protein>
<dbReference type="GO" id="GO:0006730">
    <property type="term" value="P:one-carbon metabolic process"/>
    <property type="evidence" value="ECO:0007669"/>
    <property type="project" value="UniProtKB-KW"/>
</dbReference>
<dbReference type="NCBIfam" id="TIGR00655">
    <property type="entry name" value="PurU"/>
    <property type="match status" value="1"/>
</dbReference>
<sequence>MTIPTATLLVSCPDNKGLVAKIANFISSHNGNIIHADHHTDFAAGLFLTRIEWQLEGFDIPHSDIAAAFAPLAAAIKANWELKFSDTIPRLSIWVSRQNHCLLDLLWRQQAKEFSAAIPLIISNHPDLQDIATQFGADFYHIPITKENKAEQEAKQLELLNQYNIDLVVLAKYMQVLSPEFISKFPKVINIHHSFLPAFAGAKPYHQAYKRGVKIIGATSHYVTAELDAGPIIEQDVARVSHRDEVADLIRKGKDLERVVLARAVRLHLQNRVLVYGDSFADMTVRTAVFA</sequence>
<evidence type="ECO:0000256" key="2">
    <source>
        <dbReference type="ARBA" id="ARBA00022801"/>
    </source>
</evidence>
<dbReference type="SUPFAM" id="SSF53328">
    <property type="entry name" value="Formyltransferase"/>
    <property type="match status" value="1"/>
</dbReference>
<comment type="caution">
    <text evidence="6">The sequence shown here is derived from an EMBL/GenBank/DDBJ whole genome shotgun (WGS) entry which is preliminary data.</text>
</comment>
<feature type="domain" description="ACT" evidence="5">
    <location>
        <begin position="7"/>
        <end position="89"/>
    </location>
</feature>
<dbReference type="InterPro" id="IPR004810">
    <property type="entry name" value="PurU"/>
</dbReference>
<evidence type="ECO:0000313" key="6">
    <source>
        <dbReference type="EMBL" id="HGG00555.1"/>
    </source>
</evidence>
<dbReference type="CDD" id="cd04875">
    <property type="entry name" value="ACT_F4HF-DF"/>
    <property type="match status" value="1"/>
</dbReference>
<organism evidence="6">
    <name type="scientific">Planktothricoides sp. SpSt-374</name>
    <dbReference type="NCBI Taxonomy" id="2282167"/>
    <lineage>
        <taxon>Bacteria</taxon>
        <taxon>Bacillati</taxon>
        <taxon>Cyanobacteriota</taxon>
        <taxon>Cyanophyceae</taxon>
        <taxon>Oscillatoriophycideae</taxon>
        <taxon>Oscillatoriales</taxon>
        <taxon>Oscillatoriaceae</taxon>
        <taxon>Planktothricoides</taxon>
    </lineage>
</organism>
<reference evidence="6" key="1">
    <citation type="journal article" date="2020" name="mSystems">
        <title>Genome- and Community-Level Interaction Insights into Carbon Utilization and Element Cycling Functions of Hydrothermarchaeota in Hydrothermal Sediment.</title>
        <authorList>
            <person name="Zhou Z."/>
            <person name="Liu Y."/>
            <person name="Xu W."/>
            <person name="Pan J."/>
            <person name="Luo Z.H."/>
            <person name="Li M."/>
        </authorList>
    </citation>
    <scope>NUCLEOTIDE SEQUENCE [LARGE SCALE GENOMIC DNA]</scope>
    <source>
        <strain evidence="6">SpSt-374</strain>
    </source>
</reference>
<evidence type="ECO:0000259" key="5">
    <source>
        <dbReference type="PROSITE" id="PS51671"/>
    </source>
</evidence>
<proteinExistence type="inferred from homology"/>
<keyword evidence="2 3" id="KW-0378">Hydrolase</keyword>
<dbReference type="EC" id="3.5.1.10" evidence="3 4"/>
<keyword evidence="1 3" id="KW-0554">One-carbon metabolism</keyword>
<dbReference type="UniPathway" id="UPA00074">
    <property type="reaction ID" value="UER00170"/>
</dbReference>
<dbReference type="HAMAP" id="MF_01927">
    <property type="entry name" value="PurU"/>
    <property type="match status" value="1"/>
</dbReference>
<dbReference type="Pfam" id="PF01842">
    <property type="entry name" value="ACT"/>
    <property type="match status" value="1"/>
</dbReference>
<dbReference type="InterPro" id="IPR036477">
    <property type="entry name" value="Formyl_transf_N_sf"/>
</dbReference>
<name>A0A7C3VRY4_9CYAN</name>
<dbReference type="EMBL" id="DSPX01000077">
    <property type="protein sequence ID" value="HGG00555.1"/>
    <property type="molecule type" value="Genomic_DNA"/>
</dbReference>
<dbReference type="PANTHER" id="PTHR42706:SF1">
    <property type="entry name" value="FORMYLTETRAHYDROFOLATE DEFORMYLASE 2, MITOCHONDRIAL"/>
    <property type="match status" value="1"/>
</dbReference>
<comment type="similarity">
    <text evidence="3">Belongs to the PurU family.</text>
</comment>
<dbReference type="InterPro" id="IPR002912">
    <property type="entry name" value="ACT_dom"/>
</dbReference>